<proteinExistence type="predicted"/>
<keyword evidence="2" id="KW-1185">Reference proteome</keyword>
<protein>
    <submittedName>
        <fullName evidence="1">Uncharacterized protein</fullName>
    </submittedName>
</protein>
<evidence type="ECO:0000313" key="1">
    <source>
        <dbReference type="EMBL" id="SMO80903.1"/>
    </source>
</evidence>
<dbReference type="EMBL" id="FXTO01000015">
    <property type="protein sequence ID" value="SMO80903.1"/>
    <property type="molecule type" value="Genomic_DNA"/>
</dbReference>
<sequence>MCLGTVKLTNFGIFISTRDIKISKNDRVQAVARPEVTQHVLNRSLRRPIGIDRLLKAGFIQNDIILFTVSGAGGGEDKILAASGDSGFNQVKRPTNVVKPIFTRV</sequence>
<reference evidence="1 2" key="1">
    <citation type="submission" date="2017-05" db="EMBL/GenBank/DDBJ databases">
        <authorList>
            <person name="Varghese N."/>
            <person name="Submissions S."/>
        </authorList>
    </citation>
    <scope>NUCLEOTIDE SEQUENCE [LARGE SCALE GENOMIC DNA]</scope>
    <source>
        <strain evidence="1 2">DSM 29506</strain>
    </source>
</reference>
<evidence type="ECO:0000313" key="2">
    <source>
        <dbReference type="Proteomes" id="UP000316030"/>
    </source>
</evidence>
<name>A0A521EAG0_9RHOB</name>
<gene>
    <name evidence="1" type="ORF">SAMN06265173_11545</name>
</gene>
<organism evidence="1 2">
    <name type="scientific">Thalassovita litoralis</name>
    <dbReference type="NCBI Taxonomy" id="1010611"/>
    <lineage>
        <taxon>Bacteria</taxon>
        <taxon>Pseudomonadati</taxon>
        <taxon>Pseudomonadota</taxon>
        <taxon>Alphaproteobacteria</taxon>
        <taxon>Rhodobacterales</taxon>
        <taxon>Roseobacteraceae</taxon>
        <taxon>Thalassovita</taxon>
    </lineage>
</organism>
<dbReference type="Proteomes" id="UP000316030">
    <property type="component" value="Unassembled WGS sequence"/>
</dbReference>
<dbReference type="AlphaFoldDB" id="A0A521EAG0"/>
<accession>A0A521EAG0</accession>